<dbReference type="NCBIfam" id="TIGR03570">
    <property type="entry name" value="NeuD_NnaD"/>
    <property type="match status" value="1"/>
</dbReference>
<dbReference type="InterPro" id="IPR011004">
    <property type="entry name" value="Trimer_LpxA-like_sf"/>
</dbReference>
<evidence type="ECO:0000313" key="9">
    <source>
        <dbReference type="Proteomes" id="UP000317171"/>
    </source>
</evidence>
<dbReference type="InterPro" id="IPR041561">
    <property type="entry name" value="PglD_N"/>
</dbReference>
<dbReference type="KEGG" id="gaz:Pan241w_18980"/>
<dbReference type="PANTHER" id="PTHR43300">
    <property type="entry name" value="ACETYLTRANSFERASE"/>
    <property type="match status" value="1"/>
</dbReference>
<dbReference type="Pfam" id="PF14602">
    <property type="entry name" value="Hexapep_2"/>
    <property type="match status" value="1"/>
</dbReference>
<evidence type="ECO:0000256" key="1">
    <source>
        <dbReference type="ARBA" id="ARBA00007274"/>
    </source>
</evidence>
<dbReference type="RefSeq" id="WP_145214057.1">
    <property type="nucleotide sequence ID" value="NZ_CP036269.1"/>
</dbReference>
<dbReference type="EMBL" id="CP036269">
    <property type="protein sequence ID" value="QDT41830.1"/>
    <property type="molecule type" value="Genomic_DNA"/>
</dbReference>
<evidence type="ECO:0000256" key="2">
    <source>
        <dbReference type="ARBA" id="ARBA00022679"/>
    </source>
</evidence>
<dbReference type="OrthoDB" id="9794407at2"/>
<evidence type="ECO:0000259" key="7">
    <source>
        <dbReference type="Pfam" id="PF17836"/>
    </source>
</evidence>
<feature type="binding site" evidence="6">
    <location>
        <position position="74"/>
    </location>
    <ligand>
        <name>substrate</name>
    </ligand>
</feature>
<dbReference type="EC" id="2.3.1.-" evidence="8"/>
<evidence type="ECO:0000313" key="8">
    <source>
        <dbReference type="EMBL" id="QDT41830.1"/>
    </source>
</evidence>
<dbReference type="InterPro" id="IPR018357">
    <property type="entry name" value="Hexapep_transf_CS"/>
</dbReference>
<evidence type="ECO:0000256" key="4">
    <source>
        <dbReference type="ARBA" id="ARBA00023315"/>
    </source>
</evidence>
<feature type="domain" description="PglD N-terminal" evidence="7">
    <location>
        <begin position="8"/>
        <end position="87"/>
    </location>
</feature>
<dbReference type="Proteomes" id="UP000317171">
    <property type="component" value="Chromosome"/>
</dbReference>
<keyword evidence="4 8" id="KW-0012">Acyltransferase</keyword>
<dbReference type="InterPro" id="IPR050179">
    <property type="entry name" value="Trans_hexapeptide_repeat"/>
</dbReference>
<evidence type="ECO:0000256" key="5">
    <source>
        <dbReference type="PIRSR" id="PIRSR620019-1"/>
    </source>
</evidence>
<keyword evidence="2 8" id="KW-0808">Transferase</keyword>
<keyword evidence="9" id="KW-1185">Reference proteome</keyword>
<dbReference type="Pfam" id="PF17836">
    <property type="entry name" value="PglD_N"/>
    <property type="match status" value="1"/>
</dbReference>
<dbReference type="SUPFAM" id="SSF51161">
    <property type="entry name" value="Trimeric LpxA-like enzymes"/>
    <property type="match status" value="1"/>
</dbReference>
<keyword evidence="3" id="KW-0677">Repeat</keyword>
<dbReference type="CDD" id="cd03360">
    <property type="entry name" value="LbH_AT_putative"/>
    <property type="match status" value="1"/>
</dbReference>
<comment type="similarity">
    <text evidence="1">Belongs to the transferase hexapeptide repeat family.</text>
</comment>
<gene>
    <name evidence="8" type="primary">epsM</name>
    <name evidence="8" type="ORF">Pan241w_18980</name>
</gene>
<dbReference type="AlphaFoldDB" id="A0A517RD71"/>
<dbReference type="Pfam" id="PF00132">
    <property type="entry name" value="Hexapep"/>
    <property type="match status" value="1"/>
</dbReference>
<dbReference type="PANTHER" id="PTHR43300:SF7">
    <property type="entry name" value="UDP-N-ACETYLBACILLOSAMINE N-ACETYLTRANSFERASE"/>
    <property type="match status" value="1"/>
</dbReference>
<evidence type="ECO:0000256" key="3">
    <source>
        <dbReference type="ARBA" id="ARBA00022737"/>
    </source>
</evidence>
<dbReference type="InterPro" id="IPR020019">
    <property type="entry name" value="AcTrfase_PglD-like"/>
</dbReference>
<name>A0A517RD71_9PLAN</name>
<feature type="active site" description="Proton acceptor" evidence="5">
    <location>
        <position position="144"/>
    </location>
</feature>
<accession>A0A517RD71</accession>
<dbReference type="PROSITE" id="PS00101">
    <property type="entry name" value="HEXAPEP_TRANSFERASES"/>
    <property type="match status" value="1"/>
</dbReference>
<dbReference type="Gene3D" id="2.160.10.10">
    <property type="entry name" value="Hexapeptide repeat proteins"/>
    <property type="match status" value="1"/>
</dbReference>
<protein>
    <submittedName>
        <fullName evidence="8">Acetyltransferase EpsM</fullName>
        <ecNumber evidence="8">2.3.1.-</ecNumber>
    </submittedName>
</protein>
<organism evidence="8 9">
    <name type="scientific">Gimesia alba</name>
    <dbReference type="NCBI Taxonomy" id="2527973"/>
    <lineage>
        <taxon>Bacteria</taxon>
        <taxon>Pseudomonadati</taxon>
        <taxon>Planctomycetota</taxon>
        <taxon>Planctomycetia</taxon>
        <taxon>Planctomycetales</taxon>
        <taxon>Planctomycetaceae</taxon>
        <taxon>Gimesia</taxon>
    </lineage>
</organism>
<evidence type="ECO:0000256" key="6">
    <source>
        <dbReference type="PIRSR" id="PIRSR620019-2"/>
    </source>
</evidence>
<dbReference type="Gene3D" id="3.40.50.20">
    <property type="match status" value="1"/>
</dbReference>
<reference evidence="8 9" key="1">
    <citation type="submission" date="2019-02" db="EMBL/GenBank/DDBJ databases">
        <title>Deep-cultivation of Planctomycetes and their phenomic and genomic characterization uncovers novel biology.</title>
        <authorList>
            <person name="Wiegand S."/>
            <person name="Jogler M."/>
            <person name="Boedeker C."/>
            <person name="Pinto D."/>
            <person name="Vollmers J."/>
            <person name="Rivas-Marin E."/>
            <person name="Kohn T."/>
            <person name="Peeters S.H."/>
            <person name="Heuer A."/>
            <person name="Rast P."/>
            <person name="Oberbeckmann S."/>
            <person name="Bunk B."/>
            <person name="Jeske O."/>
            <person name="Meyerdierks A."/>
            <person name="Storesund J.E."/>
            <person name="Kallscheuer N."/>
            <person name="Luecker S."/>
            <person name="Lage O.M."/>
            <person name="Pohl T."/>
            <person name="Merkel B.J."/>
            <person name="Hornburger P."/>
            <person name="Mueller R.-W."/>
            <person name="Bruemmer F."/>
            <person name="Labrenz M."/>
            <person name="Spormann A.M."/>
            <person name="Op den Camp H."/>
            <person name="Overmann J."/>
            <person name="Amann R."/>
            <person name="Jetten M.S.M."/>
            <person name="Mascher T."/>
            <person name="Medema M.H."/>
            <person name="Devos D.P."/>
            <person name="Kaster A.-K."/>
            <person name="Ovreas L."/>
            <person name="Rohde M."/>
            <person name="Galperin M.Y."/>
            <person name="Jogler C."/>
        </authorList>
    </citation>
    <scope>NUCLEOTIDE SEQUENCE [LARGE SCALE GENOMIC DNA]</scope>
    <source>
        <strain evidence="8 9">Pan241w</strain>
    </source>
</reference>
<feature type="site" description="Increases basicity of active site His" evidence="5">
    <location>
        <position position="145"/>
    </location>
</feature>
<dbReference type="GO" id="GO:0016746">
    <property type="term" value="F:acyltransferase activity"/>
    <property type="evidence" value="ECO:0007669"/>
    <property type="project" value="UniProtKB-KW"/>
</dbReference>
<proteinExistence type="inferred from homology"/>
<dbReference type="InterPro" id="IPR001451">
    <property type="entry name" value="Hexapep"/>
</dbReference>
<sequence>MSELSNSIILIGGGGHAKVLIELIKERGDYQIAGILDPKLEVGEQVKGVPVLGTDSELSRLQEQGVQNVAIAVGSVKSNLLRATLFEQCQELELNIPTLIHHRAIVSAEVVLSAGVQIMAGAIIQTDTTIGAGAVINTGAQVDHDCQIGNHAFLAPGVVLSGGVTVGDHSFVGTGAVVIQGVNIGEKAVIAAGAVVIQDVEDGALVKGVPAK</sequence>